<proteinExistence type="predicted"/>
<evidence type="ECO:0000313" key="2">
    <source>
        <dbReference type="EMBL" id="CAA6817724.1"/>
    </source>
</evidence>
<sequence length="170" mass="18661">MKSTKKAFTIIEFVFIIVMIGILSTVIIPRLMTTRDDAKVAFCVESVGLFMRDLSSYYTSQGNFSTNIKDMTNVEIHETTPITSSGDAGEYYYVCNKIKETQTSADAAITFKFSKIDNGTGNKFVRLNATTASVTQGTVDGDLGHLLELKNIASDGLGRDHAITGIRIKR</sequence>
<dbReference type="InterPro" id="IPR045584">
    <property type="entry name" value="Pilin-like"/>
</dbReference>
<evidence type="ECO:0000256" key="1">
    <source>
        <dbReference type="SAM" id="Phobius"/>
    </source>
</evidence>
<feature type="transmembrane region" description="Helical" evidence="1">
    <location>
        <begin position="7"/>
        <end position="28"/>
    </location>
</feature>
<protein>
    <recommendedName>
        <fullName evidence="3">Type II secretion envelope pseudopilin protein (PulG,guides folded protein to PulD in outer membrane)</fullName>
    </recommendedName>
</protein>
<dbReference type="Gene3D" id="3.30.700.10">
    <property type="entry name" value="Glycoprotein, Type 4 Pilin"/>
    <property type="match status" value="1"/>
</dbReference>
<dbReference type="AlphaFoldDB" id="A0A6S6TEG4"/>
<keyword evidence="1" id="KW-0472">Membrane</keyword>
<name>A0A6S6TEG4_9BACT</name>
<keyword evidence="1" id="KW-0812">Transmembrane</keyword>
<keyword evidence="1" id="KW-1133">Transmembrane helix</keyword>
<dbReference type="EMBL" id="CACVAX010000050">
    <property type="protein sequence ID" value="CAA6817724.1"/>
    <property type="molecule type" value="Genomic_DNA"/>
</dbReference>
<accession>A0A6S6TEG4</accession>
<reference evidence="2" key="1">
    <citation type="submission" date="2020-01" db="EMBL/GenBank/DDBJ databases">
        <authorList>
            <person name="Meier V. D."/>
            <person name="Meier V D."/>
        </authorList>
    </citation>
    <scope>NUCLEOTIDE SEQUENCE</scope>
    <source>
        <strain evidence="2">HLG_WM_MAG_04</strain>
    </source>
</reference>
<evidence type="ECO:0008006" key="3">
    <source>
        <dbReference type="Google" id="ProtNLM"/>
    </source>
</evidence>
<gene>
    <name evidence="2" type="ORF">HELGO_WM8133</name>
</gene>
<organism evidence="2">
    <name type="scientific">uncultured Sulfurovum sp</name>
    <dbReference type="NCBI Taxonomy" id="269237"/>
    <lineage>
        <taxon>Bacteria</taxon>
        <taxon>Pseudomonadati</taxon>
        <taxon>Campylobacterota</taxon>
        <taxon>Epsilonproteobacteria</taxon>
        <taxon>Campylobacterales</taxon>
        <taxon>Sulfurovaceae</taxon>
        <taxon>Sulfurovum</taxon>
        <taxon>environmental samples</taxon>
    </lineage>
</organism>
<dbReference type="SUPFAM" id="SSF54523">
    <property type="entry name" value="Pili subunits"/>
    <property type="match status" value="1"/>
</dbReference>